<dbReference type="InterPro" id="IPR035089">
    <property type="entry name" value="Phage_sheath_subtilisin"/>
</dbReference>
<dbReference type="Pfam" id="PF17481">
    <property type="entry name" value="Phage_sheath_domII"/>
    <property type="match status" value="1"/>
</dbReference>
<evidence type="ECO:0000259" key="3">
    <source>
        <dbReference type="Pfam" id="PF17481"/>
    </source>
</evidence>
<keyword evidence="6" id="KW-1185">Reference proteome</keyword>
<dbReference type="EMBL" id="SZPT01000001">
    <property type="protein sequence ID" value="TKI50699.1"/>
    <property type="molecule type" value="Genomic_DNA"/>
</dbReference>
<name>A0ABY2T3R9_9BACI</name>
<dbReference type="Gene3D" id="3.30.1370.220">
    <property type="match status" value="1"/>
</dbReference>
<gene>
    <name evidence="5" type="ORF">FC748_01145</name>
</gene>
<protein>
    <submittedName>
        <fullName evidence="5">Phage tail protein</fullName>
    </submittedName>
</protein>
<comment type="similarity">
    <text evidence="1">Belongs to the myoviridae tail sheath protein family.</text>
</comment>
<organism evidence="5 6">
    <name type="scientific">Lysinibacillus tabacifolii</name>
    <dbReference type="NCBI Taxonomy" id="1173107"/>
    <lineage>
        <taxon>Bacteria</taxon>
        <taxon>Bacillati</taxon>
        <taxon>Bacillota</taxon>
        <taxon>Bacilli</taxon>
        <taxon>Bacillales</taxon>
        <taxon>Bacillaceae</taxon>
        <taxon>Lysinibacillus</taxon>
    </lineage>
</organism>
<dbReference type="InterPro" id="IPR020287">
    <property type="entry name" value="Tail_sheath_C"/>
</dbReference>
<dbReference type="Pfam" id="PF17482">
    <property type="entry name" value="Phage_sheath_1C"/>
    <property type="match status" value="1"/>
</dbReference>
<evidence type="ECO:0000313" key="5">
    <source>
        <dbReference type="EMBL" id="TKI50699.1"/>
    </source>
</evidence>
<dbReference type="Gene3D" id="3.40.50.11790">
    <property type="match status" value="1"/>
</dbReference>
<evidence type="ECO:0000259" key="2">
    <source>
        <dbReference type="Pfam" id="PF04984"/>
    </source>
</evidence>
<dbReference type="InterPro" id="IPR035326">
    <property type="entry name" value="Beta_sandwich_Seath"/>
</dbReference>
<dbReference type="Proteomes" id="UP000308330">
    <property type="component" value="Unassembled WGS sequence"/>
</dbReference>
<sequence>MMGGIWETQNKVRPDAYINFETNSLNTMGLDSNGALVVPVTLDWGDVGKFTKLSSNTKFRSLFGKALGDILPLREAFKATGNVYLYNLNGVGEKAKATVEGLTATAKFGGTDGNRIHIITTTGLDGSTTVKTYFDGIQVDLQKVITFEDLKSNEYVLFNGSLPTGDATLTLAGGTTVAATNESLSEFASALDTLNFKVVAYGTADNTIKELLALKVKELREQAGKRVTFVTNNYNAADHESTVSIKNGVTLDGGEILSANEAVYWFGAAFAASTVGSLTYAKYPGAIEAEAMTNDEIIKALQDGHIVFTFNNDEVVVEQDINTFHSFTPSKNQDFRKGKIDRGMTIVENNTRHIFRKYFIGKVNNNDDGRDLFKKQLMKTVLDPYVRLGVINPYLPEDITVEQGDEKDAVFAVIGIKFIDAMEKLYMRVECK</sequence>
<dbReference type="Pfam" id="PF04984">
    <property type="entry name" value="Phage_sheath_1"/>
    <property type="match status" value="1"/>
</dbReference>
<dbReference type="Gene3D" id="3.30.1490.360">
    <property type="match status" value="1"/>
</dbReference>
<feature type="domain" description="Tail sheath protein C-terminal" evidence="4">
    <location>
        <begin position="330"/>
        <end position="431"/>
    </location>
</feature>
<comment type="caution">
    <text evidence="5">The sequence shown here is derived from an EMBL/GenBank/DDBJ whole genome shotgun (WGS) entry which is preliminary data.</text>
</comment>
<proteinExistence type="inferred from homology"/>
<evidence type="ECO:0000256" key="1">
    <source>
        <dbReference type="ARBA" id="ARBA00008005"/>
    </source>
</evidence>
<feature type="domain" description="Tail sheath protein subtilisin-like" evidence="2">
    <location>
        <begin position="179"/>
        <end position="323"/>
    </location>
</feature>
<reference evidence="5 6" key="1">
    <citation type="submission" date="2019-04" db="EMBL/GenBank/DDBJ databases">
        <title>Lysinibacillus genome sequencing.</title>
        <authorList>
            <person name="Dunlap C."/>
        </authorList>
    </citation>
    <scope>NUCLEOTIDE SEQUENCE [LARGE SCALE GENOMIC DNA]</scope>
    <source>
        <strain evidence="5 6">KCTC 33042</strain>
    </source>
</reference>
<feature type="domain" description="Phage tail sheath protein-like beta-sandwich" evidence="3">
    <location>
        <begin position="92"/>
        <end position="175"/>
    </location>
</feature>
<evidence type="ECO:0000259" key="4">
    <source>
        <dbReference type="Pfam" id="PF17482"/>
    </source>
</evidence>
<accession>A0ABY2T3R9</accession>
<evidence type="ECO:0000313" key="6">
    <source>
        <dbReference type="Proteomes" id="UP000308330"/>
    </source>
</evidence>
<dbReference type="Gene3D" id="2.60.40.4290">
    <property type="match status" value="1"/>
</dbReference>
<dbReference type="Gene3D" id="3.30.360.90">
    <property type="match status" value="1"/>
</dbReference>